<accession>A0A0H5LW20</accession>
<dbReference type="EMBL" id="CWJI01000004">
    <property type="protein sequence ID" value="CRY55235.1"/>
    <property type="molecule type" value="Genomic_DNA"/>
</dbReference>
<keyword evidence="3" id="KW-0238">DNA-binding</keyword>
<organism evidence="3 4">
    <name type="scientific">Yersinia intermedia</name>
    <dbReference type="NCBI Taxonomy" id="631"/>
    <lineage>
        <taxon>Bacteria</taxon>
        <taxon>Pseudomonadati</taxon>
        <taxon>Pseudomonadota</taxon>
        <taxon>Gammaproteobacteria</taxon>
        <taxon>Enterobacterales</taxon>
        <taxon>Yersiniaceae</taxon>
        <taxon>Yersinia</taxon>
    </lineage>
</organism>
<feature type="region of interest" description="Disordered" evidence="1">
    <location>
        <begin position="1"/>
        <end position="21"/>
    </location>
</feature>
<name>A0A0H5LW20_YERIN</name>
<feature type="compositionally biased region" description="Polar residues" evidence="1">
    <location>
        <begin position="1"/>
        <end position="11"/>
    </location>
</feature>
<dbReference type="GO" id="GO:0003677">
    <property type="term" value="F:DNA binding"/>
    <property type="evidence" value="ECO:0007669"/>
    <property type="project" value="UniProtKB-KW"/>
</dbReference>
<feature type="transmembrane region" description="Helical" evidence="2">
    <location>
        <begin position="62"/>
        <end position="82"/>
    </location>
</feature>
<protein>
    <submittedName>
        <fullName evidence="3">DNA-binding transcriptional activator GutM</fullName>
    </submittedName>
</protein>
<keyword evidence="2" id="KW-0812">Transmembrane</keyword>
<reference evidence="4" key="1">
    <citation type="submission" date="2015-03" db="EMBL/GenBank/DDBJ databases">
        <authorList>
            <consortium name="Pathogen Informatics"/>
        </authorList>
    </citation>
    <scope>NUCLEOTIDE SEQUENCE [LARGE SCALE GENOMIC DNA]</scope>
    <source>
        <strain evidence="4">R148</strain>
    </source>
</reference>
<proteinExistence type="predicted"/>
<gene>
    <name evidence="3" type="primary">gutM</name>
    <name evidence="3" type="ORF">ERS008476_02218</name>
</gene>
<evidence type="ECO:0000313" key="4">
    <source>
        <dbReference type="Proteomes" id="UP000043316"/>
    </source>
</evidence>
<evidence type="ECO:0000313" key="3">
    <source>
        <dbReference type="EMBL" id="CRY55235.1"/>
    </source>
</evidence>
<evidence type="ECO:0000256" key="1">
    <source>
        <dbReference type="SAM" id="MobiDB-lite"/>
    </source>
</evidence>
<sequence>MNPAELTSVSDSGDKSVGNRFERCLQRPRRGEAQGWDEYMRAANTAAASRAKSKENMTPTSALISVVIIAWVLQILLGWWQITQFNRAFDRLCQNNRSVGVGRSGGRFKPRVVMALAFDEDMRVRDSMIMRGISVFARPRPLTHLHGLHQQDLIPNVIFPTDTACQTALSLAIKPKS</sequence>
<keyword evidence="2" id="KW-0472">Membrane</keyword>
<dbReference type="Pfam" id="PF06923">
    <property type="entry name" value="GutM"/>
    <property type="match status" value="1"/>
</dbReference>
<dbReference type="InterPro" id="IPR009693">
    <property type="entry name" value="Glucitol_operon_activator"/>
</dbReference>
<dbReference type="AlphaFoldDB" id="A0A0H5LW20"/>
<evidence type="ECO:0000256" key="2">
    <source>
        <dbReference type="SAM" id="Phobius"/>
    </source>
</evidence>
<dbReference type="NCBIfam" id="NF007592">
    <property type="entry name" value="PRK10234.1"/>
    <property type="match status" value="1"/>
</dbReference>
<dbReference type="Proteomes" id="UP000043316">
    <property type="component" value="Unassembled WGS sequence"/>
</dbReference>
<keyword evidence="2" id="KW-1133">Transmembrane helix</keyword>